<dbReference type="InterPro" id="IPR011032">
    <property type="entry name" value="GroES-like_sf"/>
</dbReference>
<protein>
    <submittedName>
        <fullName evidence="1">Uncharacterized protein</fullName>
    </submittedName>
</protein>
<evidence type="ECO:0000313" key="2">
    <source>
        <dbReference type="Proteomes" id="UP000544090"/>
    </source>
</evidence>
<keyword evidence="2" id="KW-1185">Reference proteome</keyword>
<organism evidence="1 2">
    <name type="scientific">Arthrobacter mobilis</name>
    <dbReference type="NCBI Taxonomy" id="2724944"/>
    <lineage>
        <taxon>Bacteria</taxon>
        <taxon>Bacillati</taxon>
        <taxon>Actinomycetota</taxon>
        <taxon>Actinomycetes</taxon>
        <taxon>Micrococcales</taxon>
        <taxon>Micrococcaceae</taxon>
        <taxon>Arthrobacter</taxon>
    </lineage>
</organism>
<name>A0A7X6HA55_9MICC</name>
<dbReference type="Gene3D" id="3.90.180.10">
    <property type="entry name" value="Medium-chain alcohol dehydrogenases, catalytic domain"/>
    <property type="match status" value="1"/>
</dbReference>
<dbReference type="Proteomes" id="UP000544090">
    <property type="component" value="Unassembled WGS sequence"/>
</dbReference>
<reference evidence="1 2" key="1">
    <citation type="submission" date="2020-04" db="EMBL/GenBank/DDBJ databases">
        <title>Arthrobacter sp. nov.</title>
        <authorList>
            <person name="Liu S."/>
        </authorList>
    </citation>
    <scope>NUCLEOTIDE SEQUENCE [LARGE SCALE GENOMIC DNA]</scope>
    <source>
        <strain evidence="1 2">E918</strain>
    </source>
</reference>
<sequence length="92" mass="9595">MANTAAVMTGLNAIAFQDRRRPEPCPGEAVIEAQAVGVRGSDVANCRYGKTGPFVVDGGCQRAALGPGDDVLLENTCTEPKSPKAMLHPQQA</sequence>
<dbReference type="SUPFAM" id="SSF50129">
    <property type="entry name" value="GroES-like"/>
    <property type="match status" value="1"/>
</dbReference>
<dbReference type="AlphaFoldDB" id="A0A7X6HA55"/>
<gene>
    <name evidence="1" type="ORF">HGG74_01885</name>
</gene>
<dbReference type="EMBL" id="JAAZSQ010000001">
    <property type="protein sequence ID" value="NKX53306.1"/>
    <property type="molecule type" value="Genomic_DNA"/>
</dbReference>
<proteinExistence type="predicted"/>
<accession>A0A7X6HA55</accession>
<comment type="caution">
    <text evidence="1">The sequence shown here is derived from an EMBL/GenBank/DDBJ whole genome shotgun (WGS) entry which is preliminary data.</text>
</comment>
<dbReference type="RefSeq" id="WP_168484627.1">
    <property type="nucleotide sequence ID" value="NZ_JAAZSQ010000001.1"/>
</dbReference>
<evidence type="ECO:0000313" key="1">
    <source>
        <dbReference type="EMBL" id="NKX53306.1"/>
    </source>
</evidence>